<feature type="domain" description="Major facilitator superfamily (MFS) profile" evidence="8">
    <location>
        <begin position="26"/>
        <end position="441"/>
    </location>
</feature>
<evidence type="ECO:0000256" key="5">
    <source>
        <dbReference type="ARBA" id="ARBA00022989"/>
    </source>
</evidence>
<dbReference type="Gene3D" id="1.20.1250.20">
    <property type="entry name" value="MFS general substrate transporter like domains"/>
    <property type="match status" value="2"/>
</dbReference>
<keyword evidence="3 7" id="KW-0812">Transmembrane</keyword>
<feature type="transmembrane region" description="Helical" evidence="7">
    <location>
        <begin position="153"/>
        <end position="173"/>
    </location>
</feature>
<dbReference type="GO" id="GO:0022857">
    <property type="term" value="F:transmembrane transporter activity"/>
    <property type="evidence" value="ECO:0007669"/>
    <property type="project" value="InterPro"/>
</dbReference>
<protein>
    <submittedName>
        <fullName evidence="9">MFS transporter, ACS family, phthalate transporter</fullName>
    </submittedName>
</protein>
<sequence>MTVLTRIPEQAQVNADAVYRKVALRLLPFLLICYIVNYIDRANIGFAKLQFTQDLGFSDAVYGLGAGVFYIGYLLFEVPSNLYLQKIGARATLMRIMLIWGIASGMTALVTTPMQLYVARFVLGAAEAGFFPGIVLYLSYWFPAARRGRISSLLLMAVVFAGMLGGFMSGWIMHEAEGLFGLRGWQALFIIEAIPAVLLGLAVLWVLDDSPQKAKWLSPAEREVIVQDLRNDQAGKTDTGHPSMLGALRDPRVYLLSLVYSGICLGSGVFSAWAPSMIRAAGVENLKQVGILLMLPYALAAVTMYLVGRSSDRFQERRWHLVAPSLAAAAALFVLAIPGIGLPLTIAMLCLVAAGIYAAIPMFWTIPPTYLSSHGAAAGIAFISSIGAGIGGFAGAAVLGWIKTATGSLSLGVSATGACILVSCVLLIACMPAHLLAPKRP</sequence>
<evidence type="ECO:0000256" key="1">
    <source>
        <dbReference type="ARBA" id="ARBA00004141"/>
    </source>
</evidence>
<feature type="transmembrane region" description="Helical" evidence="7">
    <location>
        <begin position="376"/>
        <end position="402"/>
    </location>
</feature>
<proteinExistence type="predicted"/>
<dbReference type="InterPro" id="IPR011701">
    <property type="entry name" value="MFS"/>
</dbReference>
<dbReference type="OrthoDB" id="9773957at2"/>
<dbReference type="STRING" id="198616.SAMN05216193_103362"/>
<organism evidence="9 10">
    <name type="scientific">Pseudomonas jinjuensis</name>
    <dbReference type="NCBI Taxonomy" id="198616"/>
    <lineage>
        <taxon>Bacteria</taxon>
        <taxon>Pseudomonadati</taxon>
        <taxon>Pseudomonadota</taxon>
        <taxon>Gammaproteobacteria</taxon>
        <taxon>Pseudomonadales</taxon>
        <taxon>Pseudomonadaceae</taxon>
        <taxon>Pseudomonas</taxon>
    </lineage>
</organism>
<dbReference type="EMBL" id="FNIJ01000003">
    <property type="protein sequence ID" value="SDN54715.1"/>
    <property type="molecule type" value="Genomic_DNA"/>
</dbReference>
<dbReference type="GO" id="GO:0016020">
    <property type="term" value="C:membrane"/>
    <property type="evidence" value="ECO:0007669"/>
    <property type="project" value="UniProtKB-SubCell"/>
</dbReference>
<feature type="transmembrane region" description="Helical" evidence="7">
    <location>
        <begin position="121"/>
        <end position="141"/>
    </location>
</feature>
<dbReference type="InterPro" id="IPR020846">
    <property type="entry name" value="MFS_dom"/>
</dbReference>
<feature type="transmembrane region" description="Helical" evidence="7">
    <location>
        <begin position="286"/>
        <end position="307"/>
    </location>
</feature>
<evidence type="ECO:0000256" key="6">
    <source>
        <dbReference type="ARBA" id="ARBA00023136"/>
    </source>
</evidence>
<evidence type="ECO:0000256" key="3">
    <source>
        <dbReference type="ARBA" id="ARBA00022692"/>
    </source>
</evidence>
<dbReference type="PROSITE" id="PS50850">
    <property type="entry name" value="MFS"/>
    <property type="match status" value="1"/>
</dbReference>
<dbReference type="RefSeq" id="WP_084314693.1">
    <property type="nucleotide sequence ID" value="NZ_FNIJ01000003.1"/>
</dbReference>
<gene>
    <name evidence="9" type="ORF">SAMN05216193_103362</name>
</gene>
<dbReference type="Proteomes" id="UP000242957">
    <property type="component" value="Unassembled WGS sequence"/>
</dbReference>
<evidence type="ECO:0000256" key="2">
    <source>
        <dbReference type="ARBA" id="ARBA00022448"/>
    </source>
</evidence>
<dbReference type="InterPro" id="IPR036259">
    <property type="entry name" value="MFS_trans_sf"/>
</dbReference>
<feature type="transmembrane region" description="Helical" evidence="7">
    <location>
        <begin position="185"/>
        <end position="207"/>
    </location>
</feature>
<evidence type="ECO:0000313" key="10">
    <source>
        <dbReference type="Proteomes" id="UP000242957"/>
    </source>
</evidence>
<dbReference type="PANTHER" id="PTHR43791:SF36">
    <property type="entry name" value="TRANSPORTER, PUTATIVE (AFU_ORTHOLOGUE AFUA_6G08340)-RELATED"/>
    <property type="match status" value="1"/>
</dbReference>
<dbReference type="CDD" id="cd17319">
    <property type="entry name" value="MFS_ExuT_GudP_like"/>
    <property type="match status" value="1"/>
</dbReference>
<evidence type="ECO:0000259" key="8">
    <source>
        <dbReference type="PROSITE" id="PS50850"/>
    </source>
</evidence>
<dbReference type="SUPFAM" id="SSF103473">
    <property type="entry name" value="MFS general substrate transporter"/>
    <property type="match status" value="1"/>
</dbReference>
<evidence type="ECO:0000256" key="4">
    <source>
        <dbReference type="ARBA" id="ARBA00022797"/>
    </source>
</evidence>
<evidence type="ECO:0000256" key="7">
    <source>
        <dbReference type="SAM" id="Phobius"/>
    </source>
</evidence>
<dbReference type="Pfam" id="PF07690">
    <property type="entry name" value="MFS_1"/>
    <property type="match status" value="1"/>
</dbReference>
<keyword evidence="10" id="KW-1185">Reference proteome</keyword>
<keyword evidence="2" id="KW-0813">Transport</keyword>
<keyword evidence="6 7" id="KW-0472">Membrane</keyword>
<reference evidence="10" key="1">
    <citation type="submission" date="2016-10" db="EMBL/GenBank/DDBJ databases">
        <authorList>
            <person name="Varghese N."/>
            <person name="Submissions S."/>
        </authorList>
    </citation>
    <scope>NUCLEOTIDE SEQUENCE [LARGE SCALE GENOMIC DNA]</scope>
    <source>
        <strain evidence="10">JCM 21621</strain>
    </source>
</reference>
<keyword evidence="5 7" id="KW-1133">Transmembrane helix</keyword>
<feature type="transmembrane region" description="Helical" evidence="7">
    <location>
        <begin position="96"/>
        <end position="115"/>
    </location>
</feature>
<feature type="transmembrane region" description="Helical" evidence="7">
    <location>
        <begin position="60"/>
        <end position="84"/>
    </location>
</feature>
<keyword evidence="4" id="KW-0058">Aromatic hydrocarbons catabolism</keyword>
<comment type="subcellular location">
    <subcellularLocation>
        <location evidence="1">Membrane</location>
        <topology evidence="1">Multi-pass membrane protein</topology>
    </subcellularLocation>
</comment>
<feature type="transmembrane region" description="Helical" evidence="7">
    <location>
        <begin position="346"/>
        <end position="364"/>
    </location>
</feature>
<dbReference type="AlphaFoldDB" id="A0A1H0CA05"/>
<feature type="transmembrane region" description="Helical" evidence="7">
    <location>
        <begin position="253"/>
        <end position="274"/>
    </location>
</feature>
<dbReference type="FunFam" id="1.20.1250.20:FF:000018">
    <property type="entry name" value="MFS transporter permease"/>
    <property type="match status" value="1"/>
</dbReference>
<feature type="transmembrane region" description="Helical" evidence="7">
    <location>
        <begin position="22"/>
        <end position="40"/>
    </location>
</feature>
<dbReference type="PANTHER" id="PTHR43791">
    <property type="entry name" value="PERMEASE-RELATED"/>
    <property type="match status" value="1"/>
</dbReference>
<evidence type="ECO:0000313" key="9">
    <source>
        <dbReference type="EMBL" id="SDN54715.1"/>
    </source>
</evidence>
<feature type="transmembrane region" description="Helical" evidence="7">
    <location>
        <begin position="319"/>
        <end position="340"/>
    </location>
</feature>
<name>A0A1H0CA05_9PSED</name>
<accession>A0A1H0CA05</accession>
<feature type="transmembrane region" description="Helical" evidence="7">
    <location>
        <begin position="414"/>
        <end position="437"/>
    </location>
</feature>